<reference evidence="13" key="1">
    <citation type="submission" date="2019-12" db="UniProtKB">
        <authorList>
            <consortium name="WormBaseParasite"/>
        </authorList>
    </citation>
    <scope>IDENTIFICATION</scope>
</reference>
<evidence type="ECO:0000256" key="4">
    <source>
        <dbReference type="ARBA" id="ARBA00023136"/>
    </source>
</evidence>
<dbReference type="SUPFAM" id="SSF51445">
    <property type="entry name" value="(Trans)glycosidases"/>
    <property type="match status" value="1"/>
</dbReference>
<dbReference type="Pfam" id="PF00088">
    <property type="entry name" value="Trefoil"/>
    <property type="match status" value="1"/>
</dbReference>
<dbReference type="InterPro" id="IPR000519">
    <property type="entry name" value="P_trefoil_dom"/>
</dbReference>
<dbReference type="Pfam" id="PF21365">
    <property type="entry name" value="Glyco_hydro_31_3rd"/>
    <property type="match status" value="1"/>
</dbReference>
<dbReference type="AlphaFoldDB" id="A0A5S6R1Y4"/>
<comment type="caution">
    <text evidence="8">Lacks conserved residue(s) required for the propagation of feature annotation.</text>
</comment>
<dbReference type="CDD" id="cd14752">
    <property type="entry name" value="GH31_N"/>
    <property type="match status" value="1"/>
</dbReference>
<organism evidence="12 13">
    <name type="scientific">Trichuris muris</name>
    <name type="common">Mouse whipworm</name>
    <dbReference type="NCBI Taxonomy" id="70415"/>
    <lineage>
        <taxon>Eukaryota</taxon>
        <taxon>Metazoa</taxon>
        <taxon>Ecdysozoa</taxon>
        <taxon>Nematoda</taxon>
        <taxon>Enoplea</taxon>
        <taxon>Dorylaimia</taxon>
        <taxon>Trichinellida</taxon>
        <taxon>Trichuridae</taxon>
        <taxon>Trichuris</taxon>
    </lineage>
</organism>
<keyword evidence="4 10" id="KW-0472">Membrane</keyword>
<evidence type="ECO:0000256" key="6">
    <source>
        <dbReference type="ARBA" id="ARBA00023180"/>
    </source>
</evidence>
<dbReference type="InterPro" id="IPR017853">
    <property type="entry name" value="GH"/>
</dbReference>
<keyword evidence="5" id="KW-1015">Disulfide bond</keyword>
<dbReference type="WBParaSite" id="TMUE_3000013661.1">
    <property type="protein sequence ID" value="TMUE_3000013661.1"/>
    <property type="gene ID" value="WBGene00291154"/>
</dbReference>
<evidence type="ECO:0000313" key="13">
    <source>
        <dbReference type="WBParaSite" id="TMUE_3000013661.1"/>
    </source>
</evidence>
<evidence type="ECO:0000256" key="8">
    <source>
        <dbReference type="PROSITE-ProRule" id="PRU00779"/>
    </source>
</evidence>
<accession>A0A5S6R1Y4</accession>
<keyword evidence="10" id="KW-0812">Transmembrane</keyword>
<dbReference type="InterPro" id="IPR044913">
    <property type="entry name" value="P_trefoil_dom_sf"/>
</dbReference>
<dbReference type="InterPro" id="IPR000322">
    <property type="entry name" value="Glyco_hydro_31_TIM"/>
</dbReference>
<evidence type="ECO:0000256" key="9">
    <source>
        <dbReference type="RuleBase" id="RU361185"/>
    </source>
</evidence>
<dbReference type="InterPro" id="IPR048395">
    <property type="entry name" value="Glyco_hydro_31_C"/>
</dbReference>
<dbReference type="SUPFAM" id="SSF51011">
    <property type="entry name" value="Glycosyl hydrolase domain"/>
    <property type="match status" value="1"/>
</dbReference>
<dbReference type="GO" id="GO:0005975">
    <property type="term" value="P:carbohydrate metabolic process"/>
    <property type="evidence" value="ECO:0007669"/>
    <property type="project" value="InterPro"/>
</dbReference>
<dbReference type="CDD" id="cd06602">
    <property type="entry name" value="GH31_MGAM_SI_GAA"/>
    <property type="match status" value="1"/>
</dbReference>
<dbReference type="InterPro" id="IPR011013">
    <property type="entry name" value="Gal_mutarotase_sf_dom"/>
</dbReference>
<evidence type="ECO:0000256" key="5">
    <source>
        <dbReference type="ARBA" id="ARBA00023157"/>
    </source>
</evidence>
<evidence type="ECO:0000256" key="7">
    <source>
        <dbReference type="ARBA" id="ARBA00023295"/>
    </source>
</evidence>
<dbReference type="PROSITE" id="PS00129">
    <property type="entry name" value="GLYCOSYL_HYDROL_F31_1"/>
    <property type="match status" value="1"/>
</dbReference>
<keyword evidence="12" id="KW-1185">Reference proteome</keyword>
<dbReference type="Pfam" id="PF01055">
    <property type="entry name" value="Glyco_hydro_31_2nd"/>
    <property type="match status" value="1"/>
</dbReference>
<comment type="similarity">
    <text evidence="2 9">Belongs to the glycosyl hydrolase 31 family.</text>
</comment>
<dbReference type="Gene3D" id="3.20.20.80">
    <property type="entry name" value="Glycosidases"/>
    <property type="match status" value="1"/>
</dbReference>
<evidence type="ECO:0000259" key="11">
    <source>
        <dbReference type="PROSITE" id="PS51448"/>
    </source>
</evidence>
<keyword evidence="6" id="KW-0325">Glycoprotein</keyword>
<dbReference type="Gene3D" id="2.60.40.1180">
    <property type="entry name" value="Golgi alpha-mannosidase II"/>
    <property type="match status" value="2"/>
</dbReference>
<dbReference type="SMART" id="SM00018">
    <property type="entry name" value="PD"/>
    <property type="match status" value="1"/>
</dbReference>
<dbReference type="GO" id="GO:0016020">
    <property type="term" value="C:membrane"/>
    <property type="evidence" value="ECO:0007669"/>
    <property type="project" value="UniProtKB-SubCell"/>
</dbReference>
<protein>
    <submittedName>
        <fullName evidence="13">P-type domain-containing protein</fullName>
    </submittedName>
</protein>
<dbReference type="Proteomes" id="UP000046395">
    <property type="component" value="Unassembled WGS sequence"/>
</dbReference>
<evidence type="ECO:0000256" key="3">
    <source>
        <dbReference type="ARBA" id="ARBA00022801"/>
    </source>
</evidence>
<proteinExistence type="inferred from homology"/>
<evidence type="ECO:0000313" key="12">
    <source>
        <dbReference type="Proteomes" id="UP000046395"/>
    </source>
</evidence>
<evidence type="ECO:0000256" key="10">
    <source>
        <dbReference type="SAM" id="Phobius"/>
    </source>
</evidence>
<dbReference type="STRING" id="70415.A0A5S6R1Y4"/>
<dbReference type="Gene3D" id="2.60.40.1760">
    <property type="entry name" value="glycosyl hydrolase (family 31)"/>
    <property type="match status" value="1"/>
</dbReference>
<keyword evidence="10" id="KW-1133">Transmembrane helix</keyword>
<sequence length="987" mass="112512">MGEAYTNMTDGLSRNFLRPETLRRRWVPMAVIAAAVLILIIVIVAVSVPIARNPDKVEPIVEHLRVDCHPDPEANERACRRRGCVWTLAVENYSAPSCYYPSSYGYALSRWESATKLILQRVPIANEKEPVSVPIPELLLSYEFFGNEIAHVKIVNNAQSRYEPPVPLWPEGQPSPTASSQRLAFNGYNVSGKFVFEIVDKQRPTKALFNSSIGGLVYNTQFLQIATYLSSDTLYGFGENLHRTLRHNLSSFKTWPMFSRDQPPLSVTEHRGNLYGVHPFYVVLEQDGNACGVLFWNSNAQEYTTGPGPSLVYRTIGGILDMYIFSGPSPNDVIRQYWRLIGKPTMPAYWSLGFQLSRYGYQNTSVVSGVVNRMREQEIPHDVQYVDIDYMDQNAGFTLDPTNFKDLPDLVNKTRRENALRWVFIINPTINVVRRDYAPFVSAAIADLFITWPEERFVPPLNDMYPNTKGTAVMLGTGWPYNNVAFPDFFKPNVSLWWKQLILDFRKTLEFDGLWIDMNEPANFGTDEDPPWYSSDPNLKDIPPLRCPKNKVNDPPYLTEAAYLWGTRLNAKTLCLFAKQGPSGEYYHYDVHSLYGWSETEPTLMALREATGNRGFLLSRSTFPSSGRYTGHWLGDNYSEWPDMKASIIGMLEFNMFGIPHVGADICGFNGDADEELCARWHQLGAFYPLSRNHNGKMTDKGKYQVDQDPTQWDSVQEAAKNSLALKYYYLPYLYTLFYKAHVDGEMVVRPLSFSFPTDNLTYDIDRQFMWGPAMLITPALEPDTISVVGYFPNAKWYNIYEDYQNGLCVSPGYRRLRAPLGGPPPVHVRGGYILPRQRPALNTNQSREQPFELLVAIDSANNHSVGHLYWDDGEMTDPSDCSFFFDFTYSVEDNNGSLTFNLTKAPANDTSCRLRLPELHVVELLGAEQPAQPDSVTCDGKVVELTDSDVSYNRHLRKLTITKRNLVDWNTMTQYDIKTLQWRFFG</sequence>
<keyword evidence="3 9" id="KW-0378">Hydrolase</keyword>
<dbReference type="SUPFAM" id="SSF74650">
    <property type="entry name" value="Galactose mutarotase-like"/>
    <property type="match status" value="1"/>
</dbReference>
<dbReference type="InterPro" id="IPR030458">
    <property type="entry name" value="Glyco_hydro_31_AS"/>
</dbReference>
<dbReference type="GO" id="GO:0004558">
    <property type="term" value="F:alpha-1,4-glucosidase activity"/>
    <property type="evidence" value="ECO:0007669"/>
    <property type="project" value="TreeGrafter"/>
</dbReference>
<feature type="domain" description="P-type" evidence="11">
    <location>
        <begin position="55"/>
        <end position="102"/>
    </location>
</feature>
<name>A0A5S6R1Y4_TRIMR</name>
<dbReference type="PANTHER" id="PTHR22762">
    <property type="entry name" value="ALPHA-GLUCOSIDASE"/>
    <property type="match status" value="1"/>
</dbReference>
<dbReference type="GO" id="GO:0030246">
    <property type="term" value="F:carbohydrate binding"/>
    <property type="evidence" value="ECO:0007669"/>
    <property type="project" value="InterPro"/>
</dbReference>
<dbReference type="InterPro" id="IPR013780">
    <property type="entry name" value="Glyco_hydro_b"/>
</dbReference>
<dbReference type="PROSITE" id="PS51448">
    <property type="entry name" value="P_TREFOIL_2"/>
    <property type="match status" value="1"/>
</dbReference>
<dbReference type="Gene3D" id="4.10.110.10">
    <property type="entry name" value="Spasmolytic Protein, domain 1"/>
    <property type="match status" value="1"/>
</dbReference>
<comment type="subcellular location">
    <subcellularLocation>
        <location evidence="1">Membrane</location>
    </subcellularLocation>
</comment>
<feature type="transmembrane region" description="Helical" evidence="10">
    <location>
        <begin position="26"/>
        <end position="50"/>
    </location>
</feature>
<evidence type="ECO:0000256" key="1">
    <source>
        <dbReference type="ARBA" id="ARBA00004370"/>
    </source>
</evidence>
<keyword evidence="7 9" id="KW-0326">Glycosidase</keyword>
<evidence type="ECO:0000256" key="2">
    <source>
        <dbReference type="ARBA" id="ARBA00007806"/>
    </source>
</evidence>
<dbReference type="PANTHER" id="PTHR22762:SF133">
    <property type="entry name" value="P-TYPE DOMAIN-CONTAINING PROTEIN"/>
    <property type="match status" value="1"/>
</dbReference>